<protein>
    <submittedName>
        <fullName evidence="1">Uncharacterized protein</fullName>
    </submittedName>
</protein>
<dbReference type="InterPro" id="IPR017853">
    <property type="entry name" value="GH"/>
</dbReference>
<evidence type="ECO:0000313" key="1">
    <source>
        <dbReference type="EMBL" id="SJZ37873.1"/>
    </source>
</evidence>
<dbReference type="RefSeq" id="WP_078932939.1">
    <property type="nucleotide sequence ID" value="NZ_FUWG01000006.1"/>
</dbReference>
<evidence type="ECO:0000313" key="2">
    <source>
        <dbReference type="Proteomes" id="UP000190423"/>
    </source>
</evidence>
<accession>A0A1T4K6B6</accession>
<dbReference type="AlphaFoldDB" id="A0A1T4K6B6"/>
<sequence length="191" mass="21100">MKQNPLFRSEKNSLVRIEDNLAFSTSELNAVSLEKAASGTAEIPSGKNTVTAVTVPWHSVELEPGAYNEEILAALRTYLKKLEENGRFAFIVPEAEESLSDADSAGSFISAMVHTARRVKDCESVIGFALPEQFIRNDGSAGISADGYSRWFVNEMNVKHSHYVYFADGALMEQLHLDAESSFNGLVLYRM</sequence>
<organism evidence="1 2">
    <name type="scientific">Treponema porcinum</name>
    <dbReference type="NCBI Taxonomy" id="261392"/>
    <lineage>
        <taxon>Bacteria</taxon>
        <taxon>Pseudomonadati</taxon>
        <taxon>Spirochaetota</taxon>
        <taxon>Spirochaetia</taxon>
        <taxon>Spirochaetales</taxon>
        <taxon>Treponemataceae</taxon>
        <taxon>Treponema</taxon>
    </lineage>
</organism>
<name>A0A1T4K6B6_TREPO</name>
<dbReference type="SUPFAM" id="SSF51445">
    <property type="entry name" value="(Trans)glycosidases"/>
    <property type="match status" value="1"/>
</dbReference>
<dbReference type="Proteomes" id="UP000190423">
    <property type="component" value="Unassembled WGS sequence"/>
</dbReference>
<dbReference type="STRING" id="261392.SAMN02745149_01022"/>
<dbReference type="GeneID" id="78316325"/>
<keyword evidence="2" id="KW-1185">Reference proteome</keyword>
<dbReference type="EMBL" id="FUWG01000006">
    <property type="protein sequence ID" value="SJZ37873.1"/>
    <property type="molecule type" value="Genomic_DNA"/>
</dbReference>
<gene>
    <name evidence="1" type="ORF">SAMN02745149_01022</name>
</gene>
<dbReference type="OrthoDB" id="359871at2"/>
<proteinExistence type="predicted"/>
<reference evidence="1 2" key="1">
    <citation type="submission" date="2017-02" db="EMBL/GenBank/DDBJ databases">
        <authorList>
            <person name="Peterson S.W."/>
        </authorList>
    </citation>
    <scope>NUCLEOTIDE SEQUENCE [LARGE SCALE GENOMIC DNA]</scope>
    <source>
        <strain evidence="1 2">ATCC BAA-908</strain>
    </source>
</reference>